<keyword evidence="9 12" id="KW-0472">Membrane</keyword>
<evidence type="ECO:0000256" key="1">
    <source>
        <dbReference type="ARBA" id="ARBA00004141"/>
    </source>
</evidence>
<evidence type="ECO:0000259" key="14">
    <source>
        <dbReference type="PROSITE" id="PS50999"/>
    </source>
</evidence>
<dbReference type="EMBL" id="SMLW01000635">
    <property type="protein sequence ID" value="MTI27605.1"/>
    <property type="molecule type" value="Genomic_DNA"/>
</dbReference>
<keyword evidence="3 10" id="KW-0813">Transport</keyword>
<dbReference type="Gene3D" id="1.10.287.90">
    <property type="match status" value="1"/>
</dbReference>
<evidence type="ECO:0000256" key="4">
    <source>
        <dbReference type="ARBA" id="ARBA00022660"/>
    </source>
</evidence>
<comment type="cofactor">
    <cofactor evidence="11">
        <name>Cu cation</name>
        <dbReference type="ChEBI" id="CHEBI:23378"/>
    </cofactor>
    <text evidence="11">Binds a copper A center.</text>
</comment>
<evidence type="ECO:0000256" key="12">
    <source>
        <dbReference type="SAM" id="Phobius"/>
    </source>
</evidence>
<evidence type="ECO:0000256" key="7">
    <source>
        <dbReference type="ARBA" id="ARBA00022982"/>
    </source>
</evidence>
<dbReference type="PROSITE" id="PS50999">
    <property type="entry name" value="COX2_TM"/>
    <property type="match status" value="1"/>
</dbReference>
<evidence type="ECO:0000256" key="3">
    <source>
        <dbReference type="ARBA" id="ARBA00022448"/>
    </source>
</evidence>
<keyword evidence="7 10" id="KW-0249">Electron transport</keyword>
<dbReference type="InterPro" id="IPR045187">
    <property type="entry name" value="CcO_II"/>
</dbReference>
<evidence type="ECO:0000256" key="9">
    <source>
        <dbReference type="ARBA" id="ARBA00023136"/>
    </source>
</evidence>
<dbReference type="RefSeq" id="WP_155174603.1">
    <property type="nucleotide sequence ID" value="NZ_BAAAFL010000068.1"/>
</dbReference>
<comment type="catalytic activity">
    <reaction evidence="11">
        <text>4 Fe(II)-[cytochrome c] + O2 + 8 H(+)(in) = 4 Fe(III)-[cytochrome c] + 2 H2O + 4 H(+)(out)</text>
        <dbReference type="Rhea" id="RHEA:11436"/>
        <dbReference type="Rhea" id="RHEA-COMP:10350"/>
        <dbReference type="Rhea" id="RHEA-COMP:14399"/>
        <dbReference type="ChEBI" id="CHEBI:15377"/>
        <dbReference type="ChEBI" id="CHEBI:15378"/>
        <dbReference type="ChEBI" id="CHEBI:15379"/>
        <dbReference type="ChEBI" id="CHEBI:29033"/>
        <dbReference type="ChEBI" id="CHEBI:29034"/>
        <dbReference type="EC" id="7.1.1.9"/>
    </reaction>
</comment>
<keyword evidence="11" id="KW-0479">Metal-binding</keyword>
<comment type="similarity">
    <text evidence="2 10">Belongs to the cytochrome c oxidase subunit 2 family.</text>
</comment>
<gene>
    <name evidence="15" type="ORF">E1163_21790</name>
</gene>
<evidence type="ECO:0000259" key="13">
    <source>
        <dbReference type="PROSITE" id="PS50857"/>
    </source>
</evidence>
<keyword evidence="8 12" id="KW-1133">Transmembrane helix</keyword>
<dbReference type="SUPFAM" id="SSF49503">
    <property type="entry name" value="Cupredoxins"/>
    <property type="match status" value="1"/>
</dbReference>
<dbReference type="EC" id="7.1.1.9" evidence="11"/>
<feature type="domain" description="Cytochrome oxidase subunit II transmembrane region profile" evidence="14">
    <location>
        <begin position="35"/>
        <end position="131"/>
    </location>
</feature>
<keyword evidence="5 10" id="KW-0812">Transmembrane</keyword>
<dbReference type="Gene3D" id="2.60.40.420">
    <property type="entry name" value="Cupredoxins - blue copper proteins"/>
    <property type="match status" value="1"/>
</dbReference>
<keyword evidence="16" id="KW-1185">Reference proteome</keyword>
<dbReference type="PROSITE" id="PS50857">
    <property type="entry name" value="COX2_CUA"/>
    <property type="match status" value="1"/>
</dbReference>
<reference evidence="15 16" key="1">
    <citation type="submission" date="2019-02" db="EMBL/GenBank/DDBJ databases">
        <authorList>
            <person name="Goldberg S.R."/>
            <person name="Haltli B.A."/>
            <person name="Correa H."/>
            <person name="Russell K.G."/>
        </authorList>
    </citation>
    <scope>NUCLEOTIDE SEQUENCE [LARGE SCALE GENOMIC DNA]</scope>
    <source>
        <strain evidence="15 16">JCM 16186</strain>
    </source>
</reference>
<evidence type="ECO:0000256" key="8">
    <source>
        <dbReference type="ARBA" id="ARBA00022989"/>
    </source>
</evidence>
<feature type="transmembrane region" description="Helical" evidence="12">
    <location>
        <begin position="59"/>
        <end position="82"/>
    </location>
</feature>
<organism evidence="15 16">
    <name type="scientific">Fulvivirga kasyanovii</name>
    <dbReference type="NCBI Taxonomy" id="396812"/>
    <lineage>
        <taxon>Bacteria</taxon>
        <taxon>Pseudomonadati</taxon>
        <taxon>Bacteroidota</taxon>
        <taxon>Cytophagia</taxon>
        <taxon>Cytophagales</taxon>
        <taxon>Fulvivirgaceae</taxon>
        <taxon>Fulvivirga</taxon>
    </lineage>
</organism>
<evidence type="ECO:0000313" key="16">
    <source>
        <dbReference type="Proteomes" id="UP000798808"/>
    </source>
</evidence>
<evidence type="ECO:0000256" key="2">
    <source>
        <dbReference type="ARBA" id="ARBA00007866"/>
    </source>
</evidence>
<comment type="caution">
    <text evidence="15">The sequence shown here is derived from an EMBL/GenBank/DDBJ whole genome shotgun (WGS) entry which is preliminary data.</text>
</comment>
<name>A0ABW9RX63_9BACT</name>
<dbReference type="Proteomes" id="UP000798808">
    <property type="component" value="Unassembled WGS sequence"/>
</dbReference>
<keyword evidence="11" id="KW-0186">Copper</keyword>
<dbReference type="Pfam" id="PF00116">
    <property type="entry name" value="COX2"/>
    <property type="match status" value="1"/>
</dbReference>
<dbReference type="PANTHER" id="PTHR22888:SF9">
    <property type="entry name" value="CYTOCHROME C OXIDASE SUBUNIT 2"/>
    <property type="match status" value="1"/>
</dbReference>
<dbReference type="InterPro" id="IPR011759">
    <property type="entry name" value="Cyt_c_oxidase_su2_TM_dom"/>
</dbReference>
<accession>A0ABW9RX63</accession>
<comment type="subcellular location">
    <subcellularLocation>
        <location evidence="10">Cell membrane</location>
        <topology evidence="10">Multi-pass membrane protein</topology>
    </subcellularLocation>
    <subcellularLocation>
        <location evidence="1">Membrane</location>
        <topology evidence="1">Multi-pass membrane protein</topology>
    </subcellularLocation>
</comment>
<dbReference type="InterPro" id="IPR002429">
    <property type="entry name" value="CcO_II-like_C"/>
</dbReference>
<keyword evidence="6" id="KW-1278">Translocase</keyword>
<comment type="function">
    <text evidence="11">Subunits I and II form the functional core of the enzyme complex. Electrons originating in cytochrome c are transferred via heme a and Cu(A) to the binuclear center formed by heme a3 and Cu(B).</text>
</comment>
<feature type="domain" description="Cytochrome oxidase subunit II copper A binding" evidence="13">
    <location>
        <begin position="133"/>
        <end position="285"/>
    </location>
</feature>
<sequence length="303" mass="35655">MNKETRDRIDRTLSFIQPWLLLGFIIIFVPGVVFFTFYYSDKFLPYPVSEHGREIVPLFNTTTILTGLAFFLTQILLFFFAFRYRKKVGRQARYLKNFLKLELFWTVIPALAFIFLFVWGQILWAKIQAEPEGDVVEIDVMGEQFNWWVRYPGQDGELGRSGFEYIDQVNHMGIDFTDPGSLDDFIPMQIHIPKGRPVKLHIRTRDVIHSFFLPHFRVKMDAVPGMITKVNFTATTTTAEMREKLNDPTFNYEVACAELCGRMHFAMKMILVVDTPEEYGEWLKEQKSWLSQHPEYRINYTSQ</sequence>
<evidence type="ECO:0000256" key="6">
    <source>
        <dbReference type="ARBA" id="ARBA00022967"/>
    </source>
</evidence>
<dbReference type="PANTHER" id="PTHR22888">
    <property type="entry name" value="CYTOCHROME C OXIDASE, SUBUNIT II"/>
    <property type="match status" value="1"/>
</dbReference>
<feature type="transmembrane region" description="Helical" evidence="12">
    <location>
        <begin position="20"/>
        <end position="39"/>
    </location>
</feature>
<dbReference type="SUPFAM" id="SSF81464">
    <property type="entry name" value="Cytochrome c oxidase subunit II-like, transmembrane region"/>
    <property type="match status" value="1"/>
</dbReference>
<dbReference type="InterPro" id="IPR008972">
    <property type="entry name" value="Cupredoxin"/>
</dbReference>
<dbReference type="Pfam" id="PF02790">
    <property type="entry name" value="COX2_TM"/>
    <property type="match status" value="1"/>
</dbReference>
<protein>
    <recommendedName>
        <fullName evidence="11">Cytochrome c oxidase subunit 2</fullName>
        <ecNumber evidence="11">7.1.1.9</ecNumber>
    </recommendedName>
</protein>
<evidence type="ECO:0000313" key="15">
    <source>
        <dbReference type="EMBL" id="MTI27605.1"/>
    </source>
</evidence>
<keyword evidence="4 10" id="KW-0679">Respiratory chain</keyword>
<dbReference type="PRINTS" id="PR01166">
    <property type="entry name" value="CYCOXIDASEII"/>
</dbReference>
<evidence type="ECO:0000256" key="11">
    <source>
        <dbReference type="RuleBase" id="RU004024"/>
    </source>
</evidence>
<evidence type="ECO:0000256" key="10">
    <source>
        <dbReference type="RuleBase" id="RU000456"/>
    </source>
</evidence>
<feature type="transmembrane region" description="Helical" evidence="12">
    <location>
        <begin position="103"/>
        <end position="124"/>
    </location>
</feature>
<evidence type="ECO:0000256" key="5">
    <source>
        <dbReference type="ARBA" id="ARBA00022692"/>
    </source>
</evidence>
<dbReference type="InterPro" id="IPR036257">
    <property type="entry name" value="Cyt_c_oxidase_su2_TM_sf"/>
</dbReference>
<proteinExistence type="inferred from homology"/>